<comment type="caution">
    <text evidence="1">The sequence shown here is derived from an EMBL/GenBank/DDBJ whole genome shotgun (WGS) entry which is preliminary data.</text>
</comment>
<reference evidence="1 2" key="1">
    <citation type="submission" date="2017-06" db="EMBL/GenBank/DDBJ databases">
        <title>Description of Rhodopirellula bahusiensis sp. nov.</title>
        <authorList>
            <person name="Kizina J."/>
            <person name="Harder J."/>
        </authorList>
    </citation>
    <scope>NUCLEOTIDE SEQUENCE [LARGE SCALE GENOMIC DNA]</scope>
    <source>
        <strain evidence="1 2">SWK21</strain>
    </source>
</reference>
<dbReference type="Proteomes" id="UP000225740">
    <property type="component" value="Unassembled WGS sequence"/>
</dbReference>
<protein>
    <submittedName>
        <fullName evidence="1">Uncharacterized protein</fullName>
    </submittedName>
</protein>
<gene>
    <name evidence="1" type="ORF">CEE69_28655</name>
</gene>
<sequence length="87" mass="9663">MAERDDTIGVLVHAEPTSLTDRLLHCVPPYGGSAIIYCDPCKITGLLCDCVLPMFPRLLHSITDLVFDGHRIIADDDRWVADPPFID</sequence>
<evidence type="ECO:0000313" key="1">
    <source>
        <dbReference type="EMBL" id="PHQ31848.1"/>
    </source>
</evidence>
<keyword evidence="2" id="KW-1185">Reference proteome</keyword>
<dbReference type="RefSeq" id="WP_099264009.1">
    <property type="nucleotide sequence ID" value="NZ_NIZW01000037.1"/>
</dbReference>
<name>A0A2G1VYI2_9BACT</name>
<accession>A0A2G1VYI2</accession>
<proteinExistence type="predicted"/>
<dbReference type="AlphaFoldDB" id="A0A2G1VYI2"/>
<organism evidence="1 2">
    <name type="scientific">Rhodopirellula bahusiensis</name>
    <dbReference type="NCBI Taxonomy" id="2014065"/>
    <lineage>
        <taxon>Bacteria</taxon>
        <taxon>Pseudomonadati</taxon>
        <taxon>Planctomycetota</taxon>
        <taxon>Planctomycetia</taxon>
        <taxon>Pirellulales</taxon>
        <taxon>Pirellulaceae</taxon>
        <taxon>Rhodopirellula</taxon>
    </lineage>
</organism>
<dbReference type="GeneID" id="90611832"/>
<evidence type="ECO:0000313" key="2">
    <source>
        <dbReference type="Proteomes" id="UP000225740"/>
    </source>
</evidence>
<dbReference type="EMBL" id="NIZW01000037">
    <property type="protein sequence ID" value="PHQ31848.1"/>
    <property type="molecule type" value="Genomic_DNA"/>
</dbReference>